<keyword evidence="2" id="KW-1185">Reference proteome</keyword>
<accession>A0A8H2PJE5</accession>
<dbReference type="InterPro" id="IPR036249">
    <property type="entry name" value="Thioredoxin-like_sf"/>
</dbReference>
<sequence>MMSSKLYYIYDPMCSWCWGYRPIWDKLYSNLPSSIEVVYVVGGLAPDCDKPMPFEQQQMIKGHWRTIEAKLGTEFNYDFWQENTPRRSTYNACRASIAASKQGCQIAMVDAIQRAYYLRALNPSDISVLIGLAEELSQQKSLSVDLAQFIVDINADETEKELAQQIHLARELTQQGFPSLVLEVNGVRYQIAIDYQCDKKTLAAIAAIVNQPI</sequence>
<protein>
    <submittedName>
        <fullName evidence="1">DsbA family protein</fullName>
    </submittedName>
</protein>
<dbReference type="Pfam" id="PF13743">
    <property type="entry name" value="Thioredoxin_5"/>
    <property type="match status" value="1"/>
</dbReference>
<dbReference type="Proteomes" id="UP000307702">
    <property type="component" value="Unassembled WGS sequence"/>
</dbReference>
<dbReference type="EMBL" id="SZVP01000015">
    <property type="protein sequence ID" value="TMM43165.1"/>
    <property type="molecule type" value="Genomic_DNA"/>
</dbReference>
<name>A0A8H2PJE5_9GAMM</name>
<dbReference type="Gene3D" id="3.40.30.10">
    <property type="entry name" value="Glutaredoxin"/>
    <property type="match status" value="1"/>
</dbReference>
<dbReference type="OrthoDB" id="9813770at2"/>
<gene>
    <name evidence="1" type="ORF">FCS21_13420</name>
</gene>
<dbReference type="PANTHER" id="PTHR13887:SF54">
    <property type="entry name" value="DSBA FAMILY PROTEIN"/>
    <property type="match status" value="1"/>
</dbReference>
<proteinExistence type="predicted"/>
<reference evidence="1 2" key="1">
    <citation type="submission" date="2019-05" db="EMBL/GenBank/DDBJ databases">
        <title>Colwellia ponticola sp. nov., isolated from seawater.</title>
        <authorList>
            <person name="Yoon J.-H."/>
        </authorList>
    </citation>
    <scope>NUCLEOTIDE SEQUENCE [LARGE SCALE GENOMIC DNA]</scope>
    <source>
        <strain evidence="1 2">OISW-25</strain>
    </source>
</reference>
<dbReference type="SUPFAM" id="SSF52833">
    <property type="entry name" value="Thioredoxin-like"/>
    <property type="match status" value="1"/>
</dbReference>
<evidence type="ECO:0000313" key="2">
    <source>
        <dbReference type="Proteomes" id="UP000307702"/>
    </source>
</evidence>
<organism evidence="1 2">
    <name type="scientific">Colwellia ponticola</name>
    <dbReference type="NCBI Taxonomy" id="2304625"/>
    <lineage>
        <taxon>Bacteria</taxon>
        <taxon>Pseudomonadati</taxon>
        <taxon>Pseudomonadota</taxon>
        <taxon>Gammaproteobacteria</taxon>
        <taxon>Alteromonadales</taxon>
        <taxon>Colwelliaceae</taxon>
        <taxon>Colwellia</taxon>
    </lineage>
</organism>
<evidence type="ECO:0000313" key="1">
    <source>
        <dbReference type="EMBL" id="TMM43165.1"/>
    </source>
</evidence>
<dbReference type="CDD" id="cd03025">
    <property type="entry name" value="DsbA_FrnE_like"/>
    <property type="match status" value="1"/>
</dbReference>
<comment type="caution">
    <text evidence="1">The sequence shown here is derived from an EMBL/GenBank/DDBJ whole genome shotgun (WGS) entry which is preliminary data.</text>
</comment>
<dbReference type="PANTHER" id="PTHR13887">
    <property type="entry name" value="GLUTATHIONE S-TRANSFERASE KAPPA"/>
    <property type="match status" value="1"/>
</dbReference>
<dbReference type="AlphaFoldDB" id="A0A8H2PJE5"/>